<dbReference type="Pfam" id="PF02786">
    <property type="entry name" value="CPSase_L_D2"/>
    <property type="match status" value="1"/>
</dbReference>
<evidence type="ECO:0008006" key="7">
    <source>
        <dbReference type="Google" id="ProtNLM"/>
    </source>
</evidence>
<dbReference type="PANTHER" id="PTHR48095">
    <property type="entry name" value="PYRUVATE CARBOXYLASE SUBUNIT A"/>
    <property type="match status" value="1"/>
</dbReference>
<dbReference type="GO" id="GO:0016874">
    <property type="term" value="F:ligase activity"/>
    <property type="evidence" value="ECO:0007669"/>
    <property type="project" value="UniProtKB-KW"/>
</dbReference>
<dbReference type="InterPro" id="IPR016185">
    <property type="entry name" value="PreATP-grasp_dom_sf"/>
</dbReference>
<protein>
    <recommendedName>
        <fullName evidence="7">Acetyl-CoA carboxylase subunit A</fullName>
    </recommendedName>
</protein>
<evidence type="ECO:0000256" key="3">
    <source>
        <dbReference type="ARBA" id="ARBA00022840"/>
    </source>
</evidence>
<evidence type="ECO:0000259" key="4">
    <source>
        <dbReference type="PROSITE" id="PS50975"/>
    </source>
</evidence>
<dbReference type="SUPFAM" id="SSF52440">
    <property type="entry name" value="PreATP-grasp domain"/>
    <property type="match status" value="1"/>
</dbReference>
<dbReference type="SMART" id="SM00878">
    <property type="entry name" value="Biotin_carb_C"/>
    <property type="match status" value="1"/>
</dbReference>
<reference evidence="6" key="1">
    <citation type="submission" date="2018-05" db="EMBL/GenBank/DDBJ databases">
        <authorList>
            <person name="Lanie J.A."/>
            <person name="Ng W.-L."/>
            <person name="Kazmierczak K.M."/>
            <person name="Andrzejewski T.M."/>
            <person name="Davidsen T.M."/>
            <person name="Wayne K.J."/>
            <person name="Tettelin H."/>
            <person name="Glass J.I."/>
            <person name="Rusch D."/>
            <person name="Podicherti R."/>
            <person name="Tsui H.-C.T."/>
            <person name="Winkler M.E."/>
        </authorList>
    </citation>
    <scope>NUCLEOTIDE SEQUENCE</scope>
</reference>
<dbReference type="InterPro" id="IPR005481">
    <property type="entry name" value="BC-like_N"/>
</dbReference>
<feature type="domain" description="Biotin carboxylation" evidence="5">
    <location>
        <begin position="1"/>
        <end position="443"/>
    </location>
</feature>
<accession>A0A381YI44</accession>
<organism evidence="6">
    <name type="scientific">marine metagenome</name>
    <dbReference type="NCBI Taxonomy" id="408172"/>
    <lineage>
        <taxon>unclassified sequences</taxon>
        <taxon>metagenomes</taxon>
        <taxon>ecological metagenomes</taxon>
    </lineage>
</organism>
<dbReference type="PANTHER" id="PTHR48095:SF2">
    <property type="entry name" value="BIOTIN CARBOXYLASE, CHLOROPLASTIC"/>
    <property type="match status" value="1"/>
</dbReference>
<dbReference type="Pfam" id="PF00289">
    <property type="entry name" value="Biotin_carb_N"/>
    <property type="match status" value="1"/>
</dbReference>
<dbReference type="NCBIfam" id="NF006367">
    <property type="entry name" value="PRK08591.1"/>
    <property type="match status" value="1"/>
</dbReference>
<dbReference type="PROSITE" id="PS50979">
    <property type="entry name" value="BC"/>
    <property type="match status" value="1"/>
</dbReference>
<dbReference type="Pfam" id="PF02785">
    <property type="entry name" value="Biotin_carb_C"/>
    <property type="match status" value="1"/>
</dbReference>
<proteinExistence type="predicted"/>
<evidence type="ECO:0000256" key="1">
    <source>
        <dbReference type="ARBA" id="ARBA00022598"/>
    </source>
</evidence>
<dbReference type="AlphaFoldDB" id="A0A381YI44"/>
<dbReference type="EMBL" id="UINC01018210">
    <property type="protein sequence ID" value="SVA76282.1"/>
    <property type="molecule type" value="Genomic_DNA"/>
</dbReference>
<dbReference type="SUPFAM" id="SSF56059">
    <property type="entry name" value="Glutathione synthetase ATP-binding domain-like"/>
    <property type="match status" value="1"/>
</dbReference>
<keyword evidence="2" id="KW-0547">Nucleotide-binding</keyword>
<dbReference type="InterPro" id="IPR051602">
    <property type="entry name" value="ACC_Biotin_Carboxylase"/>
</dbReference>
<dbReference type="InterPro" id="IPR011764">
    <property type="entry name" value="Biotin_carboxylation_dom"/>
</dbReference>
<dbReference type="GO" id="GO:0046872">
    <property type="term" value="F:metal ion binding"/>
    <property type="evidence" value="ECO:0007669"/>
    <property type="project" value="InterPro"/>
</dbReference>
<name>A0A381YI44_9ZZZZ</name>
<dbReference type="PROSITE" id="PS00866">
    <property type="entry name" value="CPSASE_1"/>
    <property type="match status" value="1"/>
</dbReference>
<sequence>MFRKVLIANRGEIALRIICACRDLGIKTVIAHSQADSDSLPVLHADERLCIGPSSCAESYLNIAAVRTAAEISGVDAVHPGYGFLSEHPALAEACEAIGVAFVGPPTRVLRLLGDKSLARETMAEAGLPIVPGTPSFELPAEGESLGEALGFPLIVKATSGGGGRGLRVLRSFDELRSALPAACREAEAAFGDRRLYLERYLEDARHVEFQILADDERMVNLGERDCTLQRRHQKLLEEAPSTVLTSSSRRSLGALVVAAAQLVGYRNAGTFEFLINGQGDPFFLEVNARIQVEHPVTEMVSGVDIVKEQIRVSAGQGLSICQEDVRLTGHAIECRVNAEHPDTGIPSPGLIRRFSLPGGVGVRVDTYAHADCMVWPHYDGLVAKVVTHGRDRHEAIARMRRALEMTVIEGIDTTVALHLRILRDEDFLAGRYTTSYLDRLAN</sequence>
<dbReference type="Gene3D" id="3.30.470.20">
    <property type="entry name" value="ATP-grasp fold, B domain"/>
    <property type="match status" value="1"/>
</dbReference>
<dbReference type="InterPro" id="IPR005482">
    <property type="entry name" value="Biotin_COase_C"/>
</dbReference>
<dbReference type="GO" id="GO:0005524">
    <property type="term" value="F:ATP binding"/>
    <property type="evidence" value="ECO:0007669"/>
    <property type="project" value="UniProtKB-KW"/>
</dbReference>
<dbReference type="InterPro" id="IPR005479">
    <property type="entry name" value="CPAse_ATP-bd"/>
</dbReference>
<evidence type="ECO:0000256" key="2">
    <source>
        <dbReference type="ARBA" id="ARBA00022741"/>
    </source>
</evidence>
<evidence type="ECO:0000313" key="6">
    <source>
        <dbReference type="EMBL" id="SVA76282.1"/>
    </source>
</evidence>
<dbReference type="InterPro" id="IPR011761">
    <property type="entry name" value="ATP-grasp"/>
</dbReference>
<keyword evidence="3" id="KW-0067">ATP-binding</keyword>
<evidence type="ECO:0000259" key="5">
    <source>
        <dbReference type="PROSITE" id="PS50979"/>
    </source>
</evidence>
<dbReference type="InterPro" id="IPR011054">
    <property type="entry name" value="Rudment_hybrid_motif"/>
</dbReference>
<keyword evidence="1" id="KW-0436">Ligase</keyword>
<gene>
    <name evidence="6" type="ORF">METZ01_LOCUS129136</name>
</gene>
<dbReference type="PROSITE" id="PS00867">
    <property type="entry name" value="CPSASE_2"/>
    <property type="match status" value="1"/>
</dbReference>
<feature type="domain" description="ATP-grasp" evidence="4">
    <location>
        <begin position="120"/>
        <end position="315"/>
    </location>
</feature>
<dbReference type="PROSITE" id="PS50975">
    <property type="entry name" value="ATP_GRASP"/>
    <property type="match status" value="1"/>
</dbReference>
<dbReference type="SUPFAM" id="SSF51246">
    <property type="entry name" value="Rudiment single hybrid motif"/>
    <property type="match status" value="1"/>
</dbReference>